<reference evidence="10 11" key="1">
    <citation type="submission" date="2024-11" db="EMBL/GenBank/DDBJ databases">
        <authorList>
            <person name="Heng Y.C."/>
            <person name="Lim A.C.H."/>
            <person name="Lee J.K.Y."/>
            <person name="Kittelmann S."/>
        </authorList>
    </citation>
    <scope>NUCLEOTIDE SEQUENCE [LARGE SCALE GENOMIC DNA]</scope>
    <source>
        <strain evidence="10 11">WILCCON 0114</strain>
    </source>
</reference>
<dbReference type="InterPro" id="IPR002729">
    <property type="entry name" value="CRISPR-assoc_Cas1"/>
</dbReference>
<keyword evidence="11" id="KW-1185">Reference proteome</keyword>
<organism evidence="10 11">
    <name type="scientific">Clostridium neuense</name>
    <dbReference type="NCBI Taxonomy" id="1728934"/>
    <lineage>
        <taxon>Bacteria</taxon>
        <taxon>Bacillati</taxon>
        <taxon>Bacillota</taxon>
        <taxon>Clostridia</taxon>
        <taxon>Eubacteriales</taxon>
        <taxon>Clostridiaceae</taxon>
        <taxon>Clostridium</taxon>
    </lineage>
</organism>
<keyword evidence="3 9" id="KW-0255">Endonuclease</keyword>
<dbReference type="PANTHER" id="PTHR43219:SF1">
    <property type="entry name" value="CRISPR-ASSOCIATED ENDONUCLEASE CAS1"/>
    <property type="match status" value="1"/>
</dbReference>
<dbReference type="GO" id="GO:0004519">
    <property type="term" value="F:endonuclease activity"/>
    <property type="evidence" value="ECO:0007669"/>
    <property type="project" value="UniProtKB-KW"/>
</dbReference>
<dbReference type="NCBIfam" id="TIGR03641">
    <property type="entry name" value="cas1_HMARI"/>
    <property type="match status" value="1"/>
</dbReference>
<keyword evidence="8 9" id="KW-0464">Manganese</keyword>
<evidence type="ECO:0000256" key="1">
    <source>
        <dbReference type="ARBA" id="ARBA00022722"/>
    </source>
</evidence>
<evidence type="ECO:0000256" key="7">
    <source>
        <dbReference type="ARBA" id="ARBA00023125"/>
    </source>
</evidence>
<dbReference type="PANTHER" id="PTHR43219">
    <property type="entry name" value="CRISPR-ASSOCIATED ENDONUCLEASE CAS1"/>
    <property type="match status" value="1"/>
</dbReference>
<dbReference type="Gene3D" id="1.20.120.920">
    <property type="entry name" value="CRISPR-associated endonuclease Cas1, C-terminal domain"/>
    <property type="match status" value="1"/>
</dbReference>
<dbReference type="EC" id="3.1.-.-" evidence="9"/>
<comment type="subunit">
    <text evidence="9">Homodimer, forms a heterotetramer with a Cas2 homodimer.</text>
</comment>
<evidence type="ECO:0000256" key="9">
    <source>
        <dbReference type="HAMAP-Rule" id="MF_01470"/>
    </source>
</evidence>
<dbReference type="RefSeq" id="WP_406789981.1">
    <property type="nucleotide sequence ID" value="NZ_JBJIAA010000033.1"/>
</dbReference>
<evidence type="ECO:0000256" key="3">
    <source>
        <dbReference type="ARBA" id="ARBA00022759"/>
    </source>
</evidence>
<feature type="binding site" evidence="9">
    <location>
        <position position="224"/>
    </location>
    <ligand>
        <name>Mn(2+)</name>
        <dbReference type="ChEBI" id="CHEBI:29035"/>
    </ligand>
</feature>
<keyword evidence="6 9" id="KW-0051">Antiviral defense</keyword>
<evidence type="ECO:0000256" key="5">
    <source>
        <dbReference type="ARBA" id="ARBA00022842"/>
    </source>
</evidence>
<dbReference type="InterPro" id="IPR042211">
    <property type="entry name" value="CRISPR-assoc_Cas1_N"/>
</dbReference>
<dbReference type="InterPro" id="IPR019858">
    <property type="entry name" value="CRISPR-assoc_Cas1_HMARI/TNEAP"/>
</dbReference>
<keyword evidence="7 9" id="KW-0238">DNA-binding</keyword>
<sequence length="335" mass="39288">MVSSRTKYIMSMGDIKRKDNSILLKNQKGNSYLPIESVKEIYCMNEVNVNSKFLDLAAKAGITIHFFNYYGYYSGTFYPKENLVSGNLTIKQAEVFLNKRNVIAKAFVQGIADNIYEVLYHYYRHGKSELKETLDWIKSAVPLYLQNDKINIKQILRVEGETWQRFYGDFKYFLPKDFVFNKMVKRPPDNHMNALISFGNSILYSKTVAEIYNTHLNQTISFLHEPSEGRFSLSLDLSEVFKPAIVYKTIFELVNTKRLQVTKHFDRKYNYCLLNTAGKKVFVQAIEERFDEVFQHNKLKRKISYKTAIKLDGYKLIKFILEGKEFKPFSLKEMV</sequence>
<gene>
    <name evidence="10" type="primary">cas1b</name>
    <name evidence="9" type="synonym">cas1</name>
    <name evidence="10" type="ORF">ACJDT4_23165</name>
</gene>
<dbReference type="HAMAP" id="MF_01470">
    <property type="entry name" value="Cas1"/>
    <property type="match status" value="1"/>
</dbReference>
<dbReference type="Gene3D" id="3.100.10.20">
    <property type="entry name" value="CRISPR-associated endonuclease Cas1, N-terminal domain"/>
    <property type="match status" value="1"/>
</dbReference>
<keyword evidence="4 9" id="KW-0378">Hydrolase</keyword>
<evidence type="ECO:0000313" key="11">
    <source>
        <dbReference type="Proteomes" id="UP001623592"/>
    </source>
</evidence>
<dbReference type="Pfam" id="PF01867">
    <property type="entry name" value="Cas_Cas1"/>
    <property type="match status" value="1"/>
</dbReference>
<feature type="binding site" evidence="9">
    <location>
        <position position="239"/>
    </location>
    <ligand>
        <name>Mn(2+)</name>
        <dbReference type="ChEBI" id="CHEBI:29035"/>
    </ligand>
</feature>
<keyword evidence="1 9" id="KW-0540">Nuclease</keyword>
<dbReference type="Proteomes" id="UP001623592">
    <property type="component" value="Unassembled WGS sequence"/>
</dbReference>
<comment type="cofactor">
    <cofactor evidence="9">
        <name>Mg(2+)</name>
        <dbReference type="ChEBI" id="CHEBI:18420"/>
    </cofactor>
    <cofactor evidence="9">
        <name>Mn(2+)</name>
        <dbReference type="ChEBI" id="CHEBI:29035"/>
    </cofactor>
</comment>
<accession>A0ABW8TL81</accession>
<evidence type="ECO:0000313" key="10">
    <source>
        <dbReference type="EMBL" id="MFL0253311.1"/>
    </source>
</evidence>
<protein>
    <recommendedName>
        <fullName evidence="9">CRISPR-associated endonuclease Cas1</fullName>
        <ecNumber evidence="9">3.1.-.-</ecNumber>
    </recommendedName>
</protein>
<dbReference type="InterPro" id="IPR042206">
    <property type="entry name" value="CRISPR-assoc_Cas1_C"/>
</dbReference>
<dbReference type="EMBL" id="JBJIAA010000033">
    <property type="protein sequence ID" value="MFL0253311.1"/>
    <property type="molecule type" value="Genomic_DNA"/>
</dbReference>
<dbReference type="NCBIfam" id="TIGR00287">
    <property type="entry name" value="cas1"/>
    <property type="match status" value="1"/>
</dbReference>
<comment type="function">
    <text evidence="9">CRISPR (clustered regularly interspaced short palindromic repeat), is an adaptive immune system that provides protection against mobile genetic elements (viruses, transposable elements and conjugative plasmids). CRISPR clusters contain spacers, sequences complementary to antecedent mobile elements, and target invading nucleic acids. CRISPR clusters are transcribed and processed into CRISPR RNA (crRNA). Acts as a dsDNA endonuclease. Involved in the integration of spacer DNA into the CRISPR cassette.</text>
</comment>
<evidence type="ECO:0000256" key="6">
    <source>
        <dbReference type="ARBA" id="ARBA00023118"/>
    </source>
</evidence>
<keyword evidence="2 9" id="KW-0479">Metal-binding</keyword>
<proteinExistence type="inferred from homology"/>
<comment type="caution">
    <text evidence="10">The sequence shown here is derived from an EMBL/GenBank/DDBJ whole genome shotgun (WGS) entry which is preliminary data.</text>
</comment>
<evidence type="ECO:0000256" key="2">
    <source>
        <dbReference type="ARBA" id="ARBA00022723"/>
    </source>
</evidence>
<evidence type="ECO:0000256" key="8">
    <source>
        <dbReference type="ARBA" id="ARBA00023211"/>
    </source>
</evidence>
<comment type="similarity">
    <text evidence="9">Belongs to the CRISPR-associated endonuclease Cas1 family.</text>
</comment>
<name>A0ABW8TL81_9CLOT</name>
<feature type="binding site" evidence="9">
    <location>
        <position position="159"/>
    </location>
    <ligand>
        <name>Mn(2+)</name>
        <dbReference type="ChEBI" id="CHEBI:29035"/>
    </ligand>
</feature>
<evidence type="ECO:0000256" key="4">
    <source>
        <dbReference type="ARBA" id="ARBA00022801"/>
    </source>
</evidence>
<keyword evidence="5 9" id="KW-0460">Magnesium</keyword>